<gene>
    <name evidence="1" type="ORF">EYZ11_009524</name>
</gene>
<protein>
    <submittedName>
        <fullName evidence="1">Uncharacterized protein</fullName>
    </submittedName>
</protein>
<name>A0A4S3J7Q1_9EURO</name>
<sequence length="88" mass="9481">MSKSSVLPTKQAKIAIYGYPGASLALNTNSPEKFPKQYPTNSIAPGREFFMNPPVLLAARDNTIGNMGAYARTARIPSVETMAAFCRA</sequence>
<organism evidence="1 2">
    <name type="scientific">Aspergillus tanneri</name>
    <dbReference type="NCBI Taxonomy" id="1220188"/>
    <lineage>
        <taxon>Eukaryota</taxon>
        <taxon>Fungi</taxon>
        <taxon>Dikarya</taxon>
        <taxon>Ascomycota</taxon>
        <taxon>Pezizomycotina</taxon>
        <taxon>Eurotiomycetes</taxon>
        <taxon>Eurotiomycetidae</taxon>
        <taxon>Eurotiales</taxon>
        <taxon>Aspergillaceae</taxon>
        <taxon>Aspergillus</taxon>
        <taxon>Aspergillus subgen. Circumdati</taxon>
    </lineage>
</organism>
<keyword evidence="2" id="KW-1185">Reference proteome</keyword>
<dbReference type="Proteomes" id="UP000308092">
    <property type="component" value="Unassembled WGS sequence"/>
</dbReference>
<proteinExistence type="predicted"/>
<evidence type="ECO:0000313" key="2">
    <source>
        <dbReference type="Proteomes" id="UP000308092"/>
    </source>
</evidence>
<dbReference type="AlphaFoldDB" id="A0A4S3J7Q1"/>
<reference evidence="1 2" key="1">
    <citation type="submission" date="2019-03" db="EMBL/GenBank/DDBJ databases">
        <title>The genome sequence of a newly discovered highly antifungal drug resistant Aspergillus species, Aspergillus tanneri NIH 1004.</title>
        <authorList>
            <person name="Mounaud S."/>
            <person name="Singh I."/>
            <person name="Joardar V."/>
            <person name="Pakala S."/>
            <person name="Pakala S."/>
            <person name="Venepally P."/>
            <person name="Hoover J."/>
            <person name="Nierman W."/>
            <person name="Chung J."/>
            <person name="Losada L."/>
        </authorList>
    </citation>
    <scope>NUCLEOTIDE SEQUENCE [LARGE SCALE GENOMIC DNA]</scope>
    <source>
        <strain evidence="1 2">NIH1004</strain>
    </source>
</reference>
<comment type="caution">
    <text evidence="1">The sequence shown here is derived from an EMBL/GenBank/DDBJ whole genome shotgun (WGS) entry which is preliminary data.</text>
</comment>
<evidence type="ECO:0000313" key="1">
    <source>
        <dbReference type="EMBL" id="THC91016.1"/>
    </source>
</evidence>
<accession>A0A4S3J7Q1</accession>
<dbReference type="EMBL" id="SOSA01000456">
    <property type="protein sequence ID" value="THC91016.1"/>
    <property type="molecule type" value="Genomic_DNA"/>
</dbReference>
<dbReference type="VEuPathDB" id="FungiDB:EYZ11_009524"/>